<evidence type="ECO:0000313" key="2">
    <source>
        <dbReference type="Proteomes" id="UP000280434"/>
    </source>
</evidence>
<sequence>MALMQKNFAYFTGANVRGQHFCDAKAAAARPRNSRTRAYTGSDEANGPRMRFRYVGAADEIGEVDRSEKLRATD</sequence>
<accession>A0A494XJK4</accession>
<evidence type="ECO:0000313" key="1">
    <source>
        <dbReference type="EMBL" id="RKP50758.1"/>
    </source>
</evidence>
<dbReference type="AlphaFoldDB" id="A0A494XJK4"/>
<organism evidence="1 2">
    <name type="scientific">Trinickia fusca</name>
    <dbReference type="NCBI Taxonomy" id="2419777"/>
    <lineage>
        <taxon>Bacteria</taxon>
        <taxon>Pseudomonadati</taxon>
        <taxon>Pseudomonadota</taxon>
        <taxon>Betaproteobacteria</taxon>
        <taxon>Burkholderiales</taxon>
        <taxon>Burkholderiaceae</taxon>
        <taxon>Trinickia</taxon>
    </lineage>
</organism>
<dbReference type="Proteomes" id="UP000280434">
    <property type="component" value="Unassembled WGS sequence"/>
</dbReference>
<name>A0A494XJK4_9BURK</name>
<protein>
    <submittedName>
        <fullName evidence="1">Uncharacterized protein</fullName>
    </submittedName>
</protein>
<reference evidence="1 2" key="1">
    <citation type="submission" date="2018-10" db="EMBL/GenBank/DDBJ databases">
        <title>Paraburkholderia sp. 7MK8-2, isolated from soil.</title>
        <authorList>
            <person name="Gao Z.-H."/>
            <person name="Qiu L.-H."/>
        </authorList>
    </citation>
    <scope>NUCLEOTIDE SEQUENCE [LARGE SCALE GENOMIC DNA]</scope>
    <source>
        <strain evidence="1 2">7MK8-2</strain>
    </source>
</reference>
<dbReference type="RefSeq" id="WP_121276814.1">
    <property type="nucleotide sequence ID" value="NZ_RBZV01000002.1"/>
</dbReference>
<keyword evidence="2" id="KW-1185">Reference proteome</keyword>
<comment type="caution">
    <text evidence="1">The sequence shown here is derived from an EMBL/GenBank/DDBJ whole genome shotgun (WGS) entry which is preliminary data.</text>
</comment>
<proteinExistence type="predicted"/>
<dbReference type="EMBL" id="RBZV01000002">
    <property type="protein sequence ID" value="RKP50758.1"/>
    <property type="molecule type" value="Genomic_DNA"/>
</dbReference>
<gene>
    <name evidence="1" type="ORF">D7S89_06680</name>
</gene>